<dbReference type="Proteomes" id="UP001629156">
    <property type="component" value="Unassembled WGS sequence"/>
</dbReference>
<keyword evidence="2 11" id="KW-0813">Transport</keyword>
<keyword evidence="8 12" id="KW-0798">TonB box</keyword>
<dbReference type="PROSITE" id="PS52016">
    <property type="entry name" value="TONB_DEPENDENT_REC_3"/>
    <property type="match status" value="1"/>
</dbReference>
<comment type="subcellular location">
    <subcellularLocation>
        <location evidence="1 11">Cell outer membrane</location>
        <topology evidence="1 11">Multi-pass membrane protein</topology>
    </subcellularLocation>
</comment>
<dbReference type="InterPro" id="IPR000531">
    <property type="entry name" value="Beta-barrel_TonB"/>
</dbReference>
<keyword evidence="4" id="KW-0410">Iron transport</keyword>
<dbReference type="PANTHER" id="PTHR32552:SF81">
    <property type="entry name" value="TONB-DEPENDENT OUTER MEMBRANE RECEPTOR"/>
    <property type="match status" value="1"/>
</dbReference>
<keyword evidence="16" id="KW-1185">Reference proteome</keyword>
<evidence type="ECO:0000313" key="15">
    <source>
        <dbReference type="EMBL" id="MFL9845251.1"/>
    </source>
</evidence>
<proteinExistence type="inferred from homology"/>
<comment type="similarity">
    <text evidence="11 12">Belongs to the TonB-dependent receptor family.</text>
</comment>
<dbReference type="InterPro" id="IPR012910">
    <property type="entry name" value="Plug_dom"/>
</dbReference>
<keyword evidence="7" id="KW-0406">Ion transport</keyword>
<dbReference type="Pfam" id="PF07715">
    <property type="entry name" value="Plug"/>
    <property type="match status" value="1"/>
</dbReference>
<evidence type="ECO:0000256" key="6">
    <source>
        <dbReference type="ARBA" id="ARBA00023004"/>
    </source>
</evidence>
<evidence type="ECO:0000259" key="14">
    <source>
        <dbReference type="Pfam" id="PF07715"/>
    </source>
</evidence>
<protein>
    <submittedName>
        <fullName evidence="15">TonB-dependent receptor</fullName>
    </submittedName>
</protein>
<comment type="caution">
    <text evidence="15">The sequence shown here is derived from an EMBL/GenBank/DDBJ whole genome shotgun (WGS) entry which is preliminary data.</text>
</comment>
<organism evidence="15 16">
    <name type="scientific">Flavobacterium rhizosphaerae</name>
    <dbReference type="NCBI Taxonomy" id="3163298"/>
    <lineage>
        <taxon>Bacteria</taxon>
        <taxon>Pseudomonadati</taxon>
        <taxon>Bacteroidota</taxon>
        <taxon>Flavobacteriia</taxon>
        <taxon>Flavobacteriales</taxon>
        <taxon>Flavobacteriaceae</taxon>
        <taxon>Flavobacterium</taxon>
    </lineage>
</organism>
<evidence type="ECO:0000256" key="10">
    <source>
        <dbReference type="ARBA" id="ARBA00023237"/>
    </source>
</evidence>
<sequence>MNNKITLICFFFTFIISYAQQKTITDSINKYPQTNANQLQELTISTYHINDSLLNAPASVSVLTAKDIQRNNTVDISPILNTLPGVLMQSGAINTNRISIRGIGARTPYGTNKIRAFYGNIPLTSGDSETTIEDIDLQIINKIEVIKGPLSSLYGAGLGGAILLEPKHASIPGSSAMINSTFGSFGLLKNTIQYGLTTNSGSLNLSYHNLQSDGWRDNSKYNREGITLAGNLFRKENSSLTYFGNYTYMKAYIPSSVDKQTFDNSPKSAAFTWGASKGYEQYHSWMGGLAYNWKVAEWLTNATSVFVNAKDSYEPRPFDILTQNTTAYGARTQFTGNVKLGNRKAGFIAGMEYFADGFDGGNFANLYEENNGNGTLEGERLTGSEQRRHFINAFAQLRLPLLPKTELQAGVNYNKTAFNLQNTFPAENTSDEDYSYNGIWSPQVSLLYKPSQLKTIYASVSRGFSLPAIEETLTPAGTINPDIKPENGYNFEAGGKFYLFNRSLYAEISLYRMEIKDLLVAQRVGNDQYVGVNAGKTLHQGIEASVKYIKNIVEDFTIQPYIAASIGHYEFKEFINNGTDFSGNELTGVPKNKINGGITLGLPLGFYISGDYYFTGKIPLNDANSLYTDSYSILNTKAGWAYKTNFGLSMMVSAGINNMANTHYASMVLVNATGFNGASPRYYYPGMPVNYYSNIGLTYVF</sequence>
<evidence type="ECO:0000313" key="16">
    <source>
        <dbReference type="Proteomes" id="UP001629156"/>
    </source>
</evidence>
<keyword evidence="9 11" id="KW-0472">Membrane</keyword>
<evidence type="ECO:0000256" key="5">
    <source>
        <dbReference type="ARBA" id="ARBA00022692"/>
    </source>
</evidence>
<dbReference type="InterPro" id="IPR039426">
    <property type="entry name" value="TonB-dep_rcpt-like"/>
</dbReference>
<evidence type="ECO:0000256" key="9">
    <source>
        <dbReference type="ARBA" id="ARBA00023136"/>
    </source>
</evidence>
<evidence type="ECO:0000259" key="13">
    <source>
        <dbReference type="Pfam" id="PF00593"/>
    </source>
</evidence>
<dbReference type="PANTHER" id="PTHR32552">
    <property type="entry name" value="FERRICHROME IRON RECEPTOR-RELATED"/>
    <property type="match status" value="1"/>
</dbReference>
<keyword evidence="3 11" id="KW-1134">Transmembrane beta strand</keyword>
<dbReference type="Gene3D" id="2.170.130.10">
    <property type="entry name" value="TonB-dependent receptor, plug domain"/>
    <property type="match status" value="1"/>
</dbReference>
<evidence type="ECO:0000256" key="11">
    <source>
        <dbReference type="PROSITE-ProRule" id="PRU01360"/>
    </source>
</evidence>
<evidence type="ECO:0000256" key="1">
    <source>
        <dbReference type="ARBA" id="ARBA00004571"/>
    </source>
</evidence>
<dbReference type="InterPro" id="IPR037066">
    <property type="entry name" value="Plug_dom_sf"/>
</dbReference>
<accession>A0ABW8Z1C6</accession>
<feature type="domain" description="TonB-dependent receptor-like beta-barrel" evidence="13">
    <location>
        <begin position="215"/>
        <end position="658"/>
    </location>
</feature>
<dbReference type="RefSeq" id="WP_408085526.1">
    <property type="nucleotide sequence ID" value="NZ_JBELPZ010000014.1"/>
</dbReference>
<evidence type="ECO:0000256" key="4">
    <source>
        <dbReference type="ARBA" id="ARBA00022496"/>
    </source>
</evidence>
<keyword evidence="15" id="KW-0675">Receptor</keyword>
<evidence type="ECO:0000256" key="7">
    <source>
        <dbReference type="ARBA" id="ARBA00023065"/>
    </source>
</evidence>
<name>A0ABW8Z1C6_9FLAO</name>
<dbReference type="Pfam" id="PF00593">
    <property type="entry name" value="TonB_dep_Rec_b-barrel"/>
    <property type="match status" value="1"/>
</dbReference>
<evidence type="ECO:0000256" key="12">
    <source>
        <dbReference type="RuleBase" id="RU003357"/>
    </source>
</evidence>
<gene>
    <name evidence="15" type="ORF">ABS766_12550</name>
</gene>
<dbReference type="EMBL" id="JBELPZ010000014">
    <property type="protein sequence ID" value="MFL9845251.1"/>
    <property type="molecule type" value="Genomic_DNA"/>
</dbReference>
<evidence type="ECO:0000256" key="8">
    <source>
        <dbReference type="ARBA" id="ARBA00023077"/>
    </source>
</evidence>
<evidence type="ECO:0000256" key="2">
    <source>
        <dbReference type="ARBA" id="ARBA00022448"/>
    </source>
</evidence>
<evidence type="ECO:0000256" key="3">
    <source>
        <dbReference type="ARBA" id="ARBA00022452"/>
    </source>
</evidence>
<dbReference type="SUPFAM" id="SSF56935">
    <property type="entry name" value="Porins"/>
    <property type="match status" value="1"/>
</dbReference>
<keyword evidence="10 11" id="KW-0998">Cell outer membrane</keyword>
<keyword evidence="5 11" id="KW-0812">Transmembrane</keyword>
<dbReference type="InterPro" id="IPR036942">
    <property type="entry name" value="Beta-barrel_TonB_sf"/>
</dbReference>
<keyword evidence="6" id="KW-0408">Iron</keyword>
<dbReference type="Gene3D" id="2.40.170.20">
    <property type="entry name" value="TonB-dependent receptor, beta-barrel domain"/>
    <property type="match status" value="1"/>
</dbReference>
<reference evidence="15 16" key="1">
    <citation type="submission" date="2024-06" db="EMBL/GenBank/DDBJ databases">
        <authorList>
            <person name="Kaempfer P."/>
            <person name="Viver T."/>
        </authorList>
    </citation>
    <scope>NUCLEOTIDE SEQUENCE [LARGE SCALE GENOMIC DNA]</scope>
    <source>
        <strain evidence="15 16">ST-119</strain>
    </source>
</reference>
<feature type="domain" description="TonB-dependent receptor plug" evidence="14">
    <location>
        <begin position="54"/>
        <end position="160"/>
    </location>
</feature>